<dbReference type="Pfam" id="PF11726">
    <property type="entry name" value="YagK_YfjJ_C"/>
    <property type="match status" value="1"/>
</dbReference>
<dbReference type="OrthoDB" id="5701642at2"/>
<evidence type="ECO:0000313" key="2">
    <source>
        <dbReference type="EMBL" id="QEY70724.1"/>
    </source>
</evidence>
<gene>
    <name evidence="2" type="ORF">F1C79_03135</name>
</gene>
<keyword evidence="3" id="KW-1185">Reference proteome</keyword>
<dbReference type="InterPro" id="IPR057271">
    <property type="entry name" value="YagK_YfjJ_C"/>
</dbReference>
<evidence type="ECO:0000259" key="1">
    <source>
        <dbReference type="Pfam" id="PF11726"/>
    </source>
</evidence>
<evidence type="ECO:0000313" key="3">
    <source>
        <dbReference type="Proteomes" id="UP000326659"/>
    </source>
</evidence>
<dbReference type="AlphaFoldDB" id="A0A9X7MWN5"/>
<name>A0A9X7MWN5_PSEDE</name>
<reference evidence="2 3" key="1">
    <citation type="submission" date="2019-09" db="EMBL/GenBank/DDBJ databases">
        <title>Prosopis cineraria nodule microbiome.</title>
        <authorList>
            <person name="Chaluvadi S.R."/>
            <person name="Ali R."/>
            <person name="Wang X."/>
        </authorList>
    </citation>
    <scope>NUCLEOTIDE SEQUENCE [LARGE SCALE GENOMIC DNA]</scope>
    <source>
        <strain evidence="2 3">BG1</strain>
    </source>
</reference>
<dbReference type="RefSeq" id="WP_151186457.1">
    <property type="nucleotide sequence ID" value="NZ_CP043626.1"/>
</dbReference>
<dbReference type="EMBL" id="CP043626">
    <property type="protein sequence ID" value="QEY70724.1"/>
    <property type="molecule type" value="Genomic_DNA"/>
</dbReference>
<organism evidence="2 3">
    <name type="scientific">Pseudomonas denitrificans</name>
    <dbReference type="NCBI Taxonomy" id="43306"/>
    <lineage>
        <taxon>Bacteria</taxon>
        <taxon>Pseudomonadati</taxon>
        <taxon>Pseudomonadota</taxon>
        <taxon>Gammaproteobacteria</taxon>
        <taxon>Pseudomonadales</taxon>
        <taxon>Pseudomonadaceae</taxon>
        <taxon>Halopseudomonas</taxon>
    </lineage>
</organism>
<sequence length="222" mass="25671">MPRHPSNTNLHLHHASTFHSLPVMAEKGPFIEQYLSRLHSTIECSLKQYARVFAFRVDLRLPLSIELPGYAYTNEVISRFLESFKAKIEHDRQRARTRHRYAHDSRVRYVWAREESRGERSHYHLLILLNGDAYYSLGRMRSDANNMINRLHEAWGSALGLSVDLMDGLVEIPDNAVYRISRDIRTGREDKLPDLFHRASYLCKAATKSYGDGQHGFGCSRG</sequence>
<accession>A0A9X7MWN5</accession>
<protein>
    <submittedName>
        <fullName evidence="2">Inovirus Gp2 family protein</fullName>
    </submittedName>
</protein>
<feature type="domain" description="YagK/YfjJ C-terminal" evidence="1">
    <location>
        <begin position="46"/>
        <end position="220"/>
    </location>
</feature>
<dbReference type="KEGG" id="pden:F1C79_03135"/>
<proteinExistence type="predicted"/>
<dbReference type="Proteomes" id="UP000326659">
    <property type="component" value="Chromosome"/>
</dbReference>